<comment type="caution">
    <text evidence="2">The sequence shown here is derived from an EMBL/GenBank/DDBJ whole genome shotgun (WGS) entry which is preliminary data.</text>
</comment>
<dbReference type="Gene3D" id="3.30.9.10">
    <property type="entry name" value="D-Amino Acid Oxidase, subunit A, domain 2"/>
    <property type="match status" value="1"/>
</dbReference>
<sequence>MASTVILGSGVIGVSTAYYLSQHQPGSTIHLVDSSPELFASASGYAGGFLAKDWFPASLIPLAKLSYELHKKLAEKEGGREKWSYAKSVTVSYDPKGERTDGKRGEDWLLEGTSRAGLVQDRKREIKDDEIPPWLKRVDSDAVSLVDDGEGTAVLDPLKLCEFLLEKCKAAGVNLHYPATPISVGTNAHGELASLRIGYSNSSTTIDIPATRLLIASGSWSPKVLDSLFKTSRVKIPIQSLAGHSIVIKNPRKAGKISHSLYCSLDTYAPEIYSRPNGDIYVAGFNSSTIPLPNPATGSTQLEDHLDELKRTAKWLIHSDKELQVVRTGLCFRPVAPRGTPYITRLSDRDLGQGIKTKPGREGGVFVSAGHGPWGISLSLGTGMIMAEMMQGREVSTDVSTFGWQELAPKL</sequence>
<organism evidence="2 3">
    <name type="scientific">Neonectria magnoliae</name>
    <dbReference type="NCBI Taxonomy" id="2732573"/>
    <lineage>
        <taxon>Eukaryota</taxon>
        <taxon>Fungi</taxon>
        <taxon>Dikarya</taxon>
        <taxon>Ascomycota</taxon>
        <taxon>Pezizomycotina</taxon>
        <taxon>Sordariomycetes</taxon>
        <taxon>Hypocreomycetidae</taxon>
        <taxon>Hypocreales</taxon>
        <taxon>Nectriaceae</taxon>
        <taxon>Neonectria</taxon>
    </lineage>
</organism>
<protein>
    <recommendedName>
        <fullName evidence="1">FAD dependent oxidoreductase domain-containing protein</fullName>
    </recommendedName>
</protein>
<dbReference type="InterPro" id="IPR006076">
    <property type="entry name" value="FAD-dep_OxRdtase"/>
</dbReference>
<dbReference type="PANTHER" id="PTHR13847">
    <property type="entry name" value="SARCOSINE DEHYDROGENASE-RELATED"/>
    <property type="match status" value="1"/>
</dbReference>
<gene>
    <name evidence="2" type="ORF">QQZ08_003549</name>
</gene>
<accession>A0ABR1I8L7</accession>
<dbReference type="EMBL" id="JAZAVK010000024">
    <property type="protein sequence ID" value="KAK7429927.1"/>
    <property type="molecule type" value="Genomic_DNA"/>
</dbReference>
<dbReference type="Pfam" id="PF01266">
    <property type="entry name" value="DAO"/>
    <property type="match status" value="1"/>
</dbReference>
<dbReference type="SUPFAM" id="SSF51905">
    <property type="entry name" value="FAD/NAD(P)-binding domain"/>
    <property type="match status" value="1"/>
</dbReference>
<proteinExistence type="predicted"/>
<dbReference type="Proteomes" id="UP001498421">
    <property type="component" value="Unassembled WGS sequence"/>
</dbReference>
<name>A0ABR1I8L7_9HYPO</name>
<evidence type="ECO:0000313" key="3">
    <source>
        <dbReference type="Proteomes" id="UP001498421"/>
    </source>
</evidence>
<feature type="domain" description="FAD dependent oxidoreductase" evidence="1">
    <location>
        <begin position="5"/>
        <end position="389"/>
    </location>
</feature>
<dbReference type="InterPro" id="IPR036188">
    <property type="entry name" value="FAD/NAD-bd_sf"/>
</dbReference>
<dbReference type="PANTHER" id="PTHR13847:SF185">
    <property type="entry name" value="FAD DEPENDENT OXIDOREDUCTASE SUPERFAMILY (AFU_ORTHOLOGUE AFUA_3G02360)"/>
    <property type="match status" value="1"/>
</dbReference>
<evidence type="ECO:0000259" key="1">
    <source>
        <dbReference type="Pfam" id="PF01266"/>
    </source>
</evidence>
<dbReference type="Gene3D" id="3.50.50.60">
    <property type="entry name" value="FAD/NAD(P)-binding domain"/>
    <property type="match status" value="1"/>
</dbReference>
<keyword evidence="3" id="KW-1185">Reference proteome</keyword>
<evidence type="ECO:0000313" key="2">
    <source>
        <dbReference type="EMBL" id="KAK7429927.1"/>
    </source>
</evidence>
<reference evidence="2 3" key="1">
    <citation type="journal article" date="2025" name="Microbiol. Resour. Announc.">
        <title>Draft genome sequences for Neonectria magnoliae and Neonectria punicea, canker pathogens of Liriodendron tulipifera and Acer saccharum in West Virginia.</title>
        <authorList>
            <person name="Petronek H.M."/>
            <person name="Kasson M.T."/>
            <person name="Metheny A.M."/>
            <person name="Stauder C.M."/>
            <person name="Lovett B."/>
            <person name="Lynch S.C."/>
            <person name="Garnas J.R."/>
            <person name="Kasson L.R."/>
            <person name="Stajich J.E."/>
        </authorList>
    </citation>
    <scope>NUCLEOTIDE SEQUENCE [LARGE SCALE GENOMIC DNA]</scope>
    <source>
        <strain evidence="2 3">NRRL 64651</strain>
    </source>
</reference>